<dbReference type="SMART" id="SM00345">
    <property type="entry name" value="HTH_GNTR"/>
    <property type="match status" value="1"/>
</dbReference>
<dbReference type="AlphaFoldDB" id="A0A1H5QG70"/>
<evidence type="ECO:0000259" key="4">
    <source>
        <dbReference type="PROSITE" id="PS50949"/>
    </source>
</evidence>
<sequence length="232" mass="25375">MTEPPDVLRRMLLDGRTEVSLVDRIVEDLARRIIDGSLPPGADVNSVELARRFSTSRTPVREALLTLQREGLVDIPARRRPRVAPVTPAQARELYEIRASLHALVSELIVAGSPDLSVLASWQSRLRSDALAGDVDAYFWHNVSFRQAEAEAAGNRQLTRLLGSLGLRTLQLRHVSLSLPGRLDRSVADHERLLAAYADGDAVLAVALTRSIIMTGLHSIEASGWPGLAEAE</sequence>
<keyword evidence="2 5" id="KW-0238">DNA-binding</keyword>
<dbReference type="SUPFAM" id="SSF46785">
    <property type="entry name" value="Winged helix' DNA-binding domain"/>
    <property type="match status" value="1"/>
</dbReference>
<name>A0A1H5QG70_9PSEU</name>
<dbReference type="Gene3D" id="1.10.10.10">
    <property type="entry name" value="Winged helix-like DNA-binding domain superfamily/Winged helix DNA-binding domain"/>
    <property type="match status" value="1"/>
</dbReference>
<feature type="domain" description="HTH gntR-type" evidence="4">
    <location>
        <begin position="19"/>
        <end position="86"/>
    </location>
</feature>
<reference evidence="6" key="1">
    <citation type="submission" date="2016-10" db="EMBL/GenBank/DDBJ databases">
        <authorList>
            <person name="Varghese N."/>
            <person name="Submissions S."/>
        </authorList>
    </citation>
    <scope>NUCLEOTIDE SEQUENCE [LARGE SCALE GENOMIC DNA]</scope>
    <source>
        <strain evidence="6">DSM 44654</strain>
    </source>
</reference>
<evidence type="ECO:0000256" key="3">
    <source>
        <dbReference type="ARBA" id="ARBA00023163"/>
    </source>
</evidence>
<dbReference type="STRING" id="218821.SAMN05421837_102893"/>
<dbReference type="PANTHER" id="PTHR43537">
    <property type="entry name" value="TRANSCRIPTIONAL REGULATOR, GNTR FAMILY"/>
    <property type="match status" value="1"/>
</dbReference>
<organism evidence="5 6">
    <name type="scientific">Amycolatopsis pretoriensis</name>
    <dbReference type="NCBI Taxonomy" id="218821"/>
    <lineage>
        <taxon>Bacteria</taxon>
        <taxon>Bacillati</taxon>
        <taxon>Actinomycetota</taxon>
        <taxon>Actinomycetes</taxon>
        <taxon>Pseudonocardiales</taxon>
        <taxon>Pseudonocardiaceae</taxon>
        <taxon>Amycolatopsis</taxon>
    </lineage>
</organism>
<dbReference type="InterPro" id="IPR036390">
    <property type="entry name" value="WH_DNA-bd_sf"/>
</dbReference>
<dbReference type="InterPro" id="IPR011711">
    <property type="entry name" value="GntR_C"/>
</dbReference>
<dbReference type="InterPro" id="IPR000524">
    <property type="entry name" value="Tscrpt_reg_HTH_GntR"/>
</dbReference>
<dbReference type="CDD" id="cd07377">
    <property type="entry name" value="WHTH_GntR"/>
    <property type="match status" value="1"/>
</dbReference>
<dbReference type="PROSITE" id="PS50949">
    <property type="entry name" value="HTH_GNTR"/>
    <property type="match status" value="1"/>
</dbReference>
<dbReference type="PANTHER" id="PTHR43537:SF24">
    <property type="entry name" value="GLUCONATE OPERON TRANSCRIPTIONAL REPRESSOR"/>
    <property type="match status" value="1"/>
</dbReference>
<dbReference type="InterPro" id="IPR036388">
    <property type="entry name" value="WH-like_DNA-bd_sf"/>
</dbReference>
<dbReference type="RefSeq" id="WP_244180168.1">
    <property type="nucleotide sequence ID" value="NZ_FNUJ01000002.1"/>
</dbReference>
<dbReference type="Pfam" id="PF00392">
    <property type="entry name" value="GntR"/>
    <property type="match status" value="1"/>
</dbReference>
<dbReference type="Gene3D" id="1.20.120.530">
    <property type="entry name" value="GntR ligand-binding domain-like"/>
    <property type="match status" value="1"/>
</dbReference>
<keyword evidence="1" id="KW-0805">Transcription regulation</keyword>
<keyword evidence="6" id="KW-1185">Reference proteome</keyword>
<proteinExistence type="predicted"/>
<dbReference type="InterPro" id="IPR008920">
    <property type="entry name" value="TF_FadR/GntR_C"/>
</dbReference>
<protein>
    <submittedName>
        <fullName evidence="5">DNA-binding transcriptional regulator, GntR family</fullName>
    </submittedName>
</protein>
<evidence type="ECO:0000256" key="1">
    <source>
        <dbReference type="ARBA" id="ARBA00023015"/>
    </source>
</evidence>
<evidence type="ECO:0000313" key="6">
    <source>
        <dbReference type="Proteomes" id="UP000198878"/>
    </source>
</evidence>
<dbReference type="EMBL" id="FNUJ01000002">
    <property type="protein sequence ID" value="SEF24844.1"/>
    <property type="molecule type" value="Genomic_DNA"/>
</dbReference>
<dbReference type="GO" id="GO:0003677">
    <property type="term" value="F:DNA binding"/>
    <property type="evidence" value="ECO:0007669"/>
    <property type="project" value="UniProtKB-KW"/>
</dbReference>
<accession>A0A1H5QG70</accession>
<keyword evidence="3" id="KW-0804">Transcription</keyword>
<dbReference type="SMART" id="SM00895">
    <property type="entry name" value="FCD"/>
    <property type="match status" value="1"/>
</dbReference>
<dbReference type="Proteomes" id="UP000198878">
    <property type="component" value="Unassembled WGS sequence"/>
</dbReference>
<dbReference type="SUPFAM" id="SSF48008">
    <property type="entry name" value="GntR ligand-binding domain-like"/>
    <property type="match status" value="1"/>
</dbReference>
<dbReference type="GO" id="GO:0003700">
    <property type="term" value="F:DNA-binding transcription factor activity"/>
    <property type="evidence" value="ECO:0007669"/>
    <property type="project" value="InterPro"/>
</dbReference>
<dbReference type="Pfam" id="PF07729">
    <property type="entry name" value="FCD"/>
    <property type="match status" value="1"/>
</dbReference>
<evidence type="ECO:0000256" key="2">
    <source>
        <dbReference type="ARBA" id="ARBA00023125"/>
    </source>
</evidence>
<evidence type="ECO:0000313" key="5">
    <source>
        <dbReference type="EMBL" id="SEF24844.1"/>
    </source>
</evidence>
<gene>
    <name evidence="5" type="ORF">SAMN05421837_102893</name>
</gene>